<evidence type="ECO:0000256" key="1">
    <source>
        <dbReference type="SAM" id="Phobius"/>
    </source>
</evidence>
<dbReference type="AlphaFoldDB" id="A0A2K8T0Q4"/>
<accession>A0A2K8T0Q4</accession>
<dbReference type="Proteomes" id="UP000232003">
    <property type="component" value="Chromosome"/>
</dbReference>
<feature type="transmembrane region" description="Helical" evidence="1">
    <location>
        <begin position="12"/>
        <end position="30"/>
    </location>
</feature>
<proteinExistence type="predicted"/>
<keyword evidence="1" id="KW-0812">Transmembrane</keyword>
<dbReference type="EMBL" id="CP024785">
    <property type="protein sequence ID" value="AUB41288.1"/>
    <property type="molecule type" value="Genomic_DNA"/>
</dbReference>
<keyword evidence="1" id="KW-0472">Membrane</keyword>
<sequence>MLVRMALRKAETLVVKQFLIAFVIHAGVLSSRDKFLGDVYGLVVHFYRGDV</sequence>
<organism evidence="2 3">
    <name type="scientific">Nostoc flagelliforme CCNUN1</name>
    <dbReference type="NCBI Taxonomy" id="2038116"/>
    <lineage>
        <taxon>Bacteria</taxon>
        <taxon>Bacillati</taxon>
        <taxon>Cyanobacteriota</taxon>
        <taxon>Cyanophyceae</taxon>
        <taxon>Nostocales</taxon>
        <taxon>Nostocaceae</taxon>
        <taxon>Nostoc</taxon>
    </lineage>
</organism>
<reference evidence="2 3" key="1">
    <citation type="submission" date="2017-11" db="EMBL/GenBank/DDBJ databases">
        <title>Complete genome of a free-living desiccation-tolerant cyanobacterium and its photosynthetic adaptation to extreme terrestrial habitat.</title>
        <authorList>
            <person name="Shang J."/>
        </authorList>
    </citation>
    <scope>NUCLEOTIDE SEQUENCE [LARGE SCALE GENOMIC DNA]</scope>
    <source>
        <strain evidence="2 3">CCNUN1</strain>
    </source>
</reference>
<dbReference type="KEGG" id="nfl:COO91_07336"/>
<keyword evidence="3" id="KW-1185">Reference proteome</keyword>
<protein>
    <submittedName>
        <fullName evidence="2">Uncharacterized protein</fullName>
    </submittedName>
</protein>
<name>A0A2K8T0Q4_9NOSO</name>
<gene>
    <name evidence="2" type="ORF">COO91_07336</name>
</gene>
<evidence type="ECO:0000313" key="3">
    <source>
        <dbReference type="Proteomes" id="UP000232003"/>
    </source>
</evidence>
<evidence type="ECO:0000313" key="2">
    <source>
        <dbReference type="EMBL" id="AUB41288.1"/>
    </source>
</evidence>
<keyword evidence="1" id="KW-1133">Transmembrane helix</keyword>